<evidence type="ECO:0000313" key="3">
    <source>
        <dbReference type="Proteomes" id="UP000823388"/>
    </source>
</evidence>
<accession>A0A8T0XFM6</accession>
<evidence type="ECO:0000256" key="1">
    <source>
        <dbReference type="SAM" id="MobiDB-lite"/>
    </source>
</evidence>
<dbReference type="AlphaFoldDB" id="A0A8T0XFM6"/>
<sequence length="179" mass="18710">MAETCAAHATPDAAPRLQPSSPLPTVRAWGIHGGDDIGRHGGGLLRQPPSPPRIPHARRTRLRMLRRLPSPPRIPHARRTRLPPSPPLPIARARLARRGAREQQRRDDGGAAVARPSPPPPFPAAEALNYPSPPSPPLLFPTLPSARQVAASASSSGGSERHTSPLTPGSPDGGAAAAG</sequence>
<dbReference type="EMBL" id="CM029037">
    <property type="protein sequence ID" value="KAG2658860.1"/>
    <property type="molecule type" value="Genomic_DNA"/>
</dbReference>
<comment type="caution">
    <text evidence="2">The sequence shown here is derived from an EMBL/GenBank/DDBJ whole genome shotgun (WGS) entry which is preliminary data.</text>
</comment>
<feature type="region of interest" description="Disordered" evidence="1">
    <location>
        <begin position="1"/>
        <end position="179"/>
    </location>
</feature>
<reference evidence="2" key="1">
    <citation type="submission" date="2020-05" db="EMBL/GenBank/DDBJ databases">
        <title>WGS assembly of Panicum virgatum.</title>
        <authorList>
            <person name="Lovell J.T."/>
            <person name="Jenkins J."/>
            <person name="Shu S."/>
            <person name="Juenger T.E."/>
            <person name="Schmutz J."/>
        </authorList>
    </citation>
    <scope>NUCLEOTIDE SEQUENCE</scope>
    <source>
        <strain evidence="2">AP13</strain>
    </source>
</reference>
<feature type="compositionally biased region" description="Low complexity" evidence="1">
    <location>
        <begin position="140"/>
        <end position="158"/>
    </location>
</feature>
<name>A0A8T0XFM6_PANVG</name>
<feature type="compositionally biased region" description="Basic and acidic residues" evidence="1">
    <location>
        <begin position="99"/>
        <end position="109"/>
    </location>
</feature>
<organism evidence="2 3">
    <name type="scientific">Panicum virgatum</name>
    <name type="common">Blackwell switchgrass</name>
    <dbReference type="NCBI Taxonomy" id="38727"/>
    <lineage>
        <taxon>Eukaryota</taxon>
        <taxon>Viridiplantae</taxon>
        <taxon>Streptophyta</taxon>
        <taxon>Embryophyta</taxon>
        <taxon>Tracheophyta</taxon>
        <taxon>Spermatophyta</taxon>
        <taxon>Magnoliopsida</taxon>
        <taxon>Liliopsida</taxon>
        <taxon>Poales</taxon>
        <taxon>Poaceae</taxon>
        <taxon>PACMAD clade</taxon>
        <taxon>Panicoideae</taxon>
        <taxon>Panicodae</taxon>
        <taxon>Paniceae</taxon>
        <taxon>Panicinae</taxon>
        <taxon>Panicum</taxon>
        <taxon>Panicum sect. Hiantes</taxon>
    </lineage>
</organism>
<keyword evidence="3" id="KW-1185">Reference proteome</keyword>
<proteinExistence type="predicted"/>
<evidence type="ECO:0000313" key="2">
    <source>
        <dbReference type="EMBL" id="KAG2658860.1"/>
    </source>
</evidence>
<protein>
    <submittedName>
        <fullName evidence="2">Uncharacterized protein</fullName>
    </submittedName>
</protein>
<gene>
    <name evidence="2" type="ORF">PVAP13_1KG320000</name>
</gene>
<feature type="compositionally biased region" description="Basic residues" evidence="1">
    <location>
        <begin position="55"/>
        <end position="66"/>
    </location>
</feature>
<dbReference type="Proteomes" id="UP000823388">
    <property type="component" value="Chromosome 1K"/>
</dbReference>